<dbReference type="GO" id="GO:0016987">
    <property type="term" value="F:sigma factor activity"/>
    <property type="evidence" value="ECO:0007669"/>
    <property type="project" value="UniProtKB-KW"/>
</dbReference>
<dbReference type="NCBIfam" id="TIGR02937">
    <property type="entry name" value="sigma70-ECF"/>
    <property type="match status" value="1"/>
</dbReference>
<evidence type="ECO:0000256" key="2">
    <source>
        <dbReference type="ARBA" id="ARBA00023015"/>
    </source>
</evidence>
<dbReference type="EMBL" id="AP026866">
    <property type="protein sequence ID" value="BDS06623.1"/>
    <property type="molecule type" value="Genomic_DNA"/>
</dbReference>
<dbReference type="GO" id="GO:0003677">
    <property type="term" value="F:DNA binding"/>
    <property type="evidence" value="ECO:0007669"/>
    <property type="project" value="UniProtKB-KW"/>
</dbReference>
<dbReference type="InterPro" id="IPR007627">
    <property type="entry name" value="RNA_pol_sigma70_r2"/>
</dbReference>
<proteinExistence type="inferred from homology"/>
<protein>
    <recommendedName>
        <fullName evidence="6">RNA polymerase sigma factor</fullName>
    </recommendedName>
</protein>
<dbReference type="InterPro" id="IPR000838">
    <property type="entry name" value="RNA_pol_sigma70_ECF_CS"/>
</dbReference>
<evidence type="ECO:0000256" key="5">
    <source>
        <dbReference type="ARBA" id="ARBA00023163"/>
    </source>
</evidence>
<dbReference type="KEGG" id="osu:NT6N_16630"/>
<evidence type="ECO:0000256" key="6">
    <source>
        <dbReference type="RuleBase" id="RU000716"/>
    </source>
</evidence>
<dbReference type="SUPFAM" id="SSF88946">
    <property type="entry name" value="Sigma2 domain of RNA polymerase sigma factors"/>
    <property type="match status" value="1"/>
</dbReference>
<dbReference type="PROSITE" id="PS01063">
    <property type="entry name" value="SIGMA70_ECF"/>
    <property type="match status" value="1"/>
</dbReference>
<dbReference type="InterPro" id="IPR039425">
    <property type="entry name" value="RNA_pol_sigma-70-like"/>
</dbReference>
<dbReference type="SUPFAM" id="SSF88659">
    <property type="entry name" value="Sigma3 and sigma4 domains of RNA polymerase sigma factors"/>
    <property type="match status" value="1"/>
</dbReference>
<name>A0AAT9FL04_9BACT</name>
<dbReference type="InterPro" id="IPR013325">
    <property type="entry name" value="RNA_pol_sigma_r2"/>
</dbReference>
<evidence type="ECO:0000256" key="4">
    <source>
        <dbReference type="ARBA" id="ARBA00023125"/>
    </source>
</evidence>
<dbReference type="PANTHER" id="PTHR43133">
    <property type="entry name" value="RNA POLYMERASE ECF-TYPE SIGMA FACTO"/>
    <property type="match status" value="1"/>
</dbReference>
<gene>
    <name evidence="9" type="ORF">NT6N_16630</name>
</gene>
<dbReference type="InterPro" id="IPR013324">
    <property type="entry name" value="RNA_pol_sigma_r3/r4-like"/>
</dbReference>
<dbReference type="InterPro" id="IPR014284">
    <property type="entry name" value="RNA_pol_sigma-70_dom"/>
</dbReference>
<keyword evidence="4 6" id="KW-0238">DNA-binding</keyword>
<reference evidence="9" key="1">
    <citation type="submission" date="2024-07" db="EMBL/GenBank/DDBJ databases">
        <title>Complete genome sequence of Verrucomicrobiaceae bacterium NT6N.</title>
        <authorList>
            <person name="Huang C."/>
            <person name="Takami H."/>
            <person name="Hamasaki K."/>
        </authorList>
    </citation>
    <scope>NUCLEOTIDE SEQUENCE</scope>
    <source>
        <strain evidence="9">NT6N</strain>
    </source>
</reference>
<comment type="similarity">
    <text evidence="1 6">Belongs to the sigma-70 factor family. ECF subfamily.</text>
</comment>
<evidence type="ECO:0000313" key="9">
    <source>
        <dbReference type="EMBL" id="BDS06623.1"/>
    </source>
</evidence>
<keyword evidence="2 6" id="KW-0805">Transcription regulation</keyword>
<dbReference type="AlphaFoldDB" id="A0AAT9FL04"/>
<dbReference type="CDD" id="cd06171">
    <property type="entry name" value="Sigma70_r4"/>
    <property type="match status" value="1"/>
</dbReference>
<dbReference type="Gene3D" id="1.10.1740.10">
    <property type="match status" value="1"/>
</dbReference>
<dbReference type="GO" id="GO:0006352">
    <property type="term" value="P:DNA-templated transcription initiation"/>
    <property type="evidence" value="ECO:0007669"/>
    <property type="project" value="InterPro"/>
</dbReference>
<dbReference type="InterPro" id="IPR013249">
    <property type="entry name" value="RNA_pol_sigma70_r4_t2"/>
</dbReference>
<dbReference type="InterPro" id="IPR036388">
    <property type="entry name" value="WH-like_DNA-bd_sf"/>
</dbReference>
<sequence>MTKPLRIVSSRPEAPLDQLSDEELVAVCKRQLPHELAAYRVLVQRHEALVYNICMKFLGSPEDAEEVAQDSLLQVFHKIHQFEGRSAFKTWLYKIVHNYCRNRISKIIRKREVQEAYEEHAKDDLPASNLDDVRTSEKNARIHEALNKLKPKEKEILVYKFISGMTLQEIAEVTEIGVSAAKMRYYRALEAFKEAYERTAQIPQPVPNTLNIEP</sequence>
<accession>A0AAT9FL04</accession>
<dbReference type="Pfam" id="PF04542">
    <property type="entry name" value="Sigma70_r2"/>
    <property type="match status" value="1"/>
</dbReference>
<dbReference type="PANTHER" id="PTHR43133:SF53">
    <property type="entry name" value="ECF RNA POLYMERASE SIGMA-E FACTOR"/>
    <property type="match status" value="1"/>
</dbReference>
<dbReference type="Pfam" id="PF08281">
    <property type="entry name" value="Sigma70_r4_2"/>
    <property type="match status" value="1"/>
</dbReference>
<evidence type="ECO:0000256" key="3">
    <source>
        <dbReference type="ARBA" id="ARBA00023082"/>
    </source>
</evidence>
<keyword evidence="5 6" id="KW-0804">Transcription</keyword>
<feature type="domain" description="RNA polymerase sigma factor 70 region 4 type 2" evidence="8">
    <location>
        <begin position="141"/>
        <end position="191"/>
    </location>
</feature>
<evidence type="ECO:0000259" key="7">
    <source>
        <dbReference type="Pfam" id="PF04542"/>
    </source>
</evidence>
<feature type="domain" description="RNA polymerase sigma-70 region 2" evidence="7">
    <location>
        <begin position="42"/>
        <end position="106"/>
    </location>
</feature>
<evidence type="ECO:0000256" key="1">
    <source>
        <dbReference type="ARBA" id="ARBA00010641"/>
    </source>
</evidence>
<dbReference type="Gene3D" id="1.10.10.10">
    <property type="entry name" value="Winged helix-like DNA-binding domain superfamily/Winged helix DNA-binding domain"/>
    <property type="match status" value="1"/>
</dbReference>
<keyword evidence="3 6" id="KW-0731">Sigma factor</keyword>
<evidence type="ECO:0000259" key="8">
    <source>
        <dbReference type="Pfam" id="PF08281"/>
    </source>
</evidence>
<organism evidence="9">
    <name type="scientific">Oceaniferula spumae</name>
    <dbReference type="NCBI Taxonomy" id="2979115"/>
    <lineage>
        <taxon>Bacteria</taxon>
        <taxon>Pseudomonadati</taxon>
        <taxon>Verrucomicrobiota</taxon>
        <taxon>Verrucomicrobiia</taxon>
        <taxon>Verrucomicrobiales</taxon>
        <taxon>Verrucomicrobiaceae</taxon>
        <taxon>Oceaniferula</taxon>
    </lineage>
</organism>